<dbReference type="SUPFAM" id="SSF53756">
    <property type="entry name" value="UDP-Glycosyltransferase/glycogen phosphorylase"/>
    <property type="match status" value="1"/>
</dbReference>
<dbReference type="PANTHER" id="PTHR11929">
    <property type="entry name" value="ALPHA- 1,3 -FUCOSYLTRANSFERASE"/>
    <property type="match status" value="1"/>
</dbReference>
<dbReference type="InterPro" id="IPR001503">
    <property type="entry name" value="Glyco_trans_10"/>
</dbReference>
<dbReference type="Proteomes" id="UP001642483">
    <property type="component" value="Unassembled WGS sequence"/>
</dbReference>
<keyword evidence="3" id="KW-1185">Reference proteome</keyword>
<dbReference type="PANTHER" id="PTHR11929:SF145">
    <property type="entry name" value="ALPHA-(1,3)-FUCOSYLTRANSFERASE FUT-1"/>
    <property type="match status" value="1"/>
</dbReference>
<evidence type="ECO:0000313" key="3">
    <source>
        <dbReference type="Proteomes" id="UP001642483"/>
    </source>
</evidence>
<dbReference type="Pfam" id="PF17039">
    <property type="entry name" value="Glyco_tran_10_N"/>
    <property type="match status" value="1"/>
</dbReference>
<gene>
    <name evidence="2" type="ORF">CVLEPA_LOCUS10065</name>
</gene>
<reference evidence="2 3" key="1">
    <citation type="submission" date="2024-02" db="EMBL/GenBank/DDBJ databases">
        <authorList>
            <person name="Daric V."/>
            <person name="Darras S."/>
        </authorList>
    </citation>
    <scope>NUCLEOTIDE SEQUENCE [LARGE SCALE GENOMIC DNA]</scope>
</reference>
<dbReference type="InterPro" id="IPR031481">
    <property type="entry name" value="Glyco_tran_10_N"/>
</dbReference>
<evidence type="ECO:0000313" key="2">
    <source>
        <dbReference type="EMBL" id="CAK8679813.1"/>
    </source>
</evidence>
<proteinExistence type="predicted"/>
<protein>
    <recommendedName>
        <fullName evidence="1">Fucosyltransferase N-terminal domain-containing protein</fullName>
    </recommendedName>
</protein>
<comment type="caution">
    <text evidence="2">The sequence shown here is derived from an EMBL/GenBank/DDBJ whole genome shotgun (WGS) entry which is preliminary data.</text>
</comment>
<evidence type="ECO:0000259" key="1">
    <source>
        <dbReference type="Pfam" id="PF17039"/>
    </source>
</evidence>
<organism evidence="2 3">
    <name type="scientific">Clavelina lepadiformis</name>
    <name type="common">Light-bulb sea squirt</name>
    <name type="synonym">Ascidia lepadiformis</name>
    <dbReference type="NCBI Taxonomy" id="159417"/>
    <lineage>
        <taxon>Eukaryota</taxon>
        <taxon>Metazoa</taxon>
        <taxon>Chordata</taxon>
        <taxon>Tunicata</taxon>
        <taxon>Ascidiacea</taxon>
        <taxon>Aplousobranchia</taxon>
        <taxon>Clavelinidae</taxon>
        <taxon>Clavelina</taxon>
    </lineage>
</organism>
<sequence>MPSRRKIILFWDHPWSVPTEGFPEGDIGGCKGTYNRSKLPKAGAIVFHYSNLDKETMPWKYYRDPEQIFIFFSHESPSYVIHGEHRHAMTKFDNHFINWTMTYRTDSDVFAPYGQSKFIHHIIEKGKGWVDSKMAKKKKVAHVFDTRWCHTVVMLLGKAMAFGVFCRKLLEKLRNLCRKRSHPPVPSHMVVNNPHH</sequence>
<feature type="domain" description="Fucosyltransferase N-terminal" evidence="1">
    <location>
        <begin position="4"/>
        <end position="114"/>
    </location>
</feature>
<dbReference type="EMBL" id="CAWYQH010000068">
    <property type="protein sequence ID" value="CAK8679813.1"/>
    <property type="molecule type" value="Genomic_DNA"/>
</dbReference>
<name>A0ABP0FLC6_CLALP</name>
<accession>A0ABP0FLC6</accession>